<proteinExistence type="predicted"/>
<reference evidence="1" key="2">
    <citation type="submission" date="2023-04" db="EMBL/GenBank/DDBJ databases">
        <authorList>
            <person name="Bu L."/>
            <person name="Lu L."/>
            <person name="Laidemitt M.R."/>
            <person name="Zhang S.M."/>
            <person name="Mutuku M."/>
            <person name="Mkoji G."/>
            <person name="Steinauer M."/>
            <person name="Loker E.S."/>
        </authorList>
    </citation>
    <scope>NUCLEOTIDE SEQUENCE</scope>
    <source>
        <strain evidence="1">KasaAsao</strain>
        <tissue evidence="1">Whole Snail</tissue>
    </source>
</reference>
<name>A0AAD8BP75_BIOPF</name>
<evidence type="ECO:0000313" key="1">
    <source>
        <dbReference type="EMBL" id="KAK0058317.1"/>
    </source>
</evidence>
<dbReference type="Proteomes" id="UP001233172">
    <property type="component" value="Unassembled WGS sequence"/>
</dbReference>
<dbReference type="EMBL" id="JASAOG010000049">
    <property type="protein sequence ID" value="KAK0058317.1"/>
    <property type="molecule type" value="Genomic_DNA"/>
</dbReference>
<evidence type="ECO:0000313" key="2">
    <source>
        <dbReference type="Proteomes" id="UP001233172"/>
    </source>
</evidence>
<sequence length="80" mass="9483">MSAFAASYIAANDHDDDRHQHHHQVLDEGKMTWWQKLQYRYNCCLIDWLVLCFCKQGKSCVCVCFRNVECMKHGRLSCKK</sequence>
<dbReference type="AlphaFoldDB" id="A0AAD8BP75"/>
<reference evidence="1" key="1">
    <citation type="journal article" date="2023" name="PLoS Negl. Trop. Dis.">
        <title>A genome sequence for Biomphalaria pfeifferi, the major vector snail for the human-infecting parasite Schistosoma mansoni.</title>
        <authorList>
            <person name="Bu L."/>
            <person name="Lu L."/>
            <person name="Laidemitt M.R."/>
            <person name="Zhang S.M."/>
            <person name="Mutuku M."/>
            <person name="Mkoji G."/>
            <person name="Steinauer M."/>
            <person name="Loker E.S."/>
        </authorList>
    </citation>
    <scope>NUCLEOTIDE SEQUENCE</scope>
    <source>
        <strain evidence="1">KasaAsao</strain>
    </source>
</reference>
<protein>
    <submittedName>
        <fullName evidence="1">Uncharacterized protein</fullName>
    </submittedName>
</protein>
<gene>
    <name evidence="1" type="ORF">Bpfe_012318</name>
</gene>
<comment type="caution">
    <text evidence="1">The sequence shown here is derived from an EMBL/GenBank/DDBJ whole genome shotgun (WGS) entry which is preliminary data.</text>
</comment>
<accession>A0AAD8BP75</accession>
<organism evidence="1 2">
    <name type="scientific">Biomphalaria pfeifferi</name>
    <name type="common">Bloodfluke planorb</name>
    <name type="synonym">Freshwater snail</name>
    <dbReference type="NCBI Taxonomy" id="112525"/>
    <lineage>
        <taxon>Eukaryota</taxon>
        <taxon>Metazoa</taxon>
        <taxon>Spiralia</taxon>
        <taxon>Lophotrochozoa</taxon>
        <taxon>Mollusca</taxon>
        <taxon>Gastropoda</taxon>
        <taxon>Heterobranchia</taxon>
        <taxon>Euthyneura</taxon>
        <taxon>Panpulmonata</taxon>
        <taxon>Hygrophila</taxon>
        <taxon>Lymnaeoidea</taxon>
        <taxon>Planorbidae</taxon>
        <taxon>Biomphalaria</taxon>
    </lineage>
</organism>
<keyword evidence="2" id="KW-1185">Reference proteome</keyword>